<reference evidence="2" key="2">
    <citation type="submission" date="2015-01" db="EMBL/GenBank/DDBJ databases">
        <title>Evolutionary Origins and Diversification of the Mycorrhizal Mutualists.</title>
        <authorList>
            <consortium name="DOE Joint Genome Institute"/>
            <consortium name="Mycorrhizal Genomics Consortium"/>
            <person name="Kohler A."/>
            <person name="Kuo A."/>
            <person name="Nagy L.G."/>
            <person name="Floudas D."/>
            <person name="Copeland A."/>
            <person name="Barry K.W."/>
            <person name="Cichocki N."/>
            <person name="Veneault-Fourrey C."/>
            <person name="LaButti K."/>
            <person name="Lindquist E.A."/>
            <person name="Lipzen A."/>
            <person name="Lundell T."/>
            <person name="Morin E."/>
            <person name="Murat C."/>
            <person name="Riley R."/>
            <person name="Ohm R."/>
            <person name="Sun H."/>
            <person name="Tunlid A."/>
            <person name="Henrissat B."/>
            <person name="Grigoriev I.V."/>
            <person name="Hibbett D.S."/>
            <person name="Martin F."/>
        </authorList>
    </citation>
    <scope>NUCLEOTIDE SEQUENCE [LARGE SCALE GENOMIC DNA]</scope>
    <source>
        <strain evidence="2">LaAM-08-1</strain>
    </source>
</reference>
<organism evidence="1 2">
    <name type="scientific">Laccaria amethystina LaAM-08-1</name>
    <dbReference type="NCBI Taxonomy" id="1095629"/>
    <lineage>
        <taxon>Eukaryota</taxon>
        <taxon>Fungi</taxon>
        <taxon>Dikarya</taxon>
        <taxon>Basidiomycota</taxon>
        <taxon>Agaricomycotina</taxon>
        <taxon>Agaricomycetes</taxon>
        <taxon>Agaricomycetidae</taxon>
        <taxon>Agaricales</taxon>
        <taxon>Agaricineae</taxon>
        <taxon>Hydnangiaceae</taxon>
        <taxon>Laccaria</taxon>
    </lineage>
</organism>
<dbReference type="AlphaFoldDB" id="A0A0C9X6S2"/>
<accession>A0A0C9X6S2</accession>
<gene>
    <name evidence="1" type="ORF">K443DRAFT_86559</name>
</gene>
<proteinExistence type="predicted"/>
<protein>
    <submittedName>
        <fullName evidence="1">Uncharacterized protein</fullName>
    </submittedName>
</protein>
<sequence>KPLMCEINETSEYALKFRVGKTIDGITIFIVYDDGGGIRQNWRTRELGSFEPVIRLAQRDFLTGPAVWEIERV</sequence>
<name>A0A0C9X6S2_9AGAR</name>
<dbReference type="Proteomes" id="UP000054477">
    <property type="component" value="Unassembled WGS sequence"/>
</dbReference>
<dbReference type="OrthoDB" id="2964347at2759"/>
<keyword evidence="2" id="KW-1185">Reference proteome</keyword>
<dbReference type="HOGENOM" id="CLU_2711593_0_0_1"/>
<dbReference type="EMBL" id="KN838545">
    <property type="protein sequence ID" value="KIK07895.1"/>
    <property type="molecule type" value="Genomic_DNA"/>
</dbReference>
<feature type="non-terminal residue" evidence="1">
    <location>
        <position position="1"/>
    </location>
</feature>
<evidence type="ECO:0000313" key="2">
    <source>
        <dbReference type="Proteomes" id="UP000054477"/>
    </source>
</evidence>
<reference evidence="1 2" key="1">
    <citation type="submission" date="2014-04" db="EMBL/GenBank/DDBJ databases">
        <authorList>
            <consortium name="DOE Joint Genome Institute"/>
            <person name="Kuo A."/>
            <person name="Kohler A."/>
            <person name="Nagy L.G."/>
            <person name="Floudas D."/>
            <person name="Copeland A."/>
            <person name="Barry K.W."/>
            <person name="Cichocki N."/>
            <person name="Veneault-Fourrey C."/>
            <person name="LaButti K."/>
            <person name="Lindquist E.A."/>
            <person name="Lipzen A."/>
            <person name="Lundell T."/>
            <person name="Morin E."/>
            <person name="Murat C."/>
            <person name="Sun H."/>
            <person name="Tunlid A."/>
            <person name="Henrissat B."/>
            <person name="Grigoriev I.V."/>
            <person name="Hibbett D.S."/>
            <person name="Martin F."/>
            <person name="Nordberg H.P."/>
            <person name="Cantor M.N."/>
            <person name="Hua S.X."/>
        </authorList>
    </citation>
    <scope>NUCLEOTIDE SEQUENCE [LARGE SCALE GENOMIC DNA]</scope>
    <source>
        <strain evidence="1 2">LaAM-08-1</strain>
    </source>
</reference>
<evidence type="ECO:0000313" key="1">
    <source>
        <dbReference type="EMBL" id="KIK07895.1"/>
    </source>
</evidence>